<proteinExistence type="inferred from homology"/>
<dbReference type="SUPFAM" id="SSF48208">
    <property type="entry name" value="Six-hairpin glycosidases"/>
    <property type="match status" value="1"/>
</dbReference>
<feature type="domain" description="Glycoside hydrolase family 9" evidence="9">
    <location>
        <begin position="3"/>
        <end position="59"/>
    </location>
</feature>
<feature type="non-terminal residue" evidence="10">
    <location>
        <position position="1"/>
    </location>
</feature>
<protein>
    <recommendedName>
        <fullName evidence="3">cellulase</fullName>
        <ecNumber evidence="3">3.2.1.4</ecNumber>
    </recommendedName>
</protein>
<evidence type="ECO:0000256" key="5">
    <source>
        <dbReference type="ARBA" id="ARBA00023001"/>
    </source>
</evidence>
<evidence type="ECO:0000256" key="3">
    <source>
        <dbReference type="ARBA" id="ARBA00012601"/>
    </source>
</evidence>
<evidence type="ECO:0000256" key="2">
    <source>
        <dbReference type="ARBA" id="ARBA00007072"/>
    </source>
</evidence>
<dbReference type="InterPro" id="IPR012341">
    <property type="entry name" value="6hp_glycosidase-like_sf"/>
</dbReference>
<dbReference type="PANTHER" id="PTHR22298">
    <property type="entry name" value="ENDO-1,4-BETA-GLUCANASE"/>
    <property type="match status" value="1"/>
</dbReference>
<organism evidence="10 11">
    <name type="scientific">Racocetra fulgida</name>
    <dbReference type="NCBI Taxonomy" id="60492"/>
    <lineage>
        <taxon>Eukaryota</taxon>
        <taxon>Fungi</taxon>
        <taxon>Fungi incertae sedis</taxon>
        <taxon>Mucoromycota</taxon>
        <taxon>Glomeromycotina</taxon>
        <taxon>Glomeromycetes</taxon>
        <taxon>Diversisporales</taxon>
        <taxon>Gigasporaceae</taxon>
        <taxon>Racocetra</taxon>
    </lineage>
</organism>
<comment type="caution">
    <text evidence="10">The sequence shown here is derived from an EMBL/GenBank/DDBJ whole genome shotgun (WGS) entry which is preliminary data.</text>
</comment>
<keyword evidence="6" id="KW-0119">Carbohydrate metabolism</keyword>
<dbReference type="AlphaFoldDB" id="A0A9N9KC97"/>
<keyword evidence="11" id="KW-1185">Reference proteome</keyword>
<keyword evidence="5" id="KW-0136">Cellulose degradation</keyword>
<evidence type="ECO:0000313" key="10">
    <source>
        <dbReference type="EMBL" id="CAG8820320.1"/>
    </source>
</evidence>
<sequence length="59" mass="6473">IPYPRPSFDINATSHGTDVASEAAAAFASSAILFRDFFDDNDYAETLISHAIDVYKFAE</sequence>
<dbReference type="EMBL" id="CAJVPZ010098837">
    <property type="protein sequence ID" value="CAG8820320.1"/>
    <property type="molecule type" value="Genomic_DNA"/>
</dbReference>
<keyword evidence="7" id="KW-0326">Glycosidase</keyword>
<evidence type="ECO:0000256" key="4">
    <source>
        <dbReference type="ARBA" id="ARBA00022801"/>
    </source>
</evidence>
<evidence type="ECO:0000256" key="7">
    <source>
        <dbReference type="ARBA" id="ARBA00023295"/>
    </source>
</evidence>
<dbReference type="InterPro" id="IPR008928">
    <property type="entry name" value="6-hairpin_glycosidase_sf"/>
</dbReference>
<dbReference type="InterPro" id="IPR022398">
    <property type="entry name" value="Peptidase_S8_His-AS"/>
</dbReference>
<evidence type="ECO:0000256" key="6">
    <source>
        <dbReference type="ARBA" id="ARBA00023277"/>
    </source>
</evidence>
<evidence type="ECO:0000259" key="9">
    <source>
        <dbReference type="Pfam" id="PF00759"/>
    </source>
</evidence>
<keyword evidence="8" id="KW-0624">Polysaccharide degradation</keyword>
<accession>A0A9N9KC97</accession>
<evidence type="ECO:0000256" key="8">
    <source>
        <dbReference type="ARBA" id="ARBA00023326"/>
    </source>
</evidence>
<evidence type="ECO:0000256" key="1">
    <source>
        <dbReference type="ARBA" id="ARBA00000966"/>
    </source>
</evidence>
<keyword evidence="4" id="KW-0378">Hydrolase</keyword>
<dbReference type="PROSITE" id="PS00137">
    <property type="entry name" value="SUBTILASE_HIS"/>
    <property type="match status" value="1"/>
</dbReference>
<evidence type="ECO:0000313" key="11">
    <source>
        <dbReference type="Proteomes" id="UP000789396"/>
    </source>
</evidence>
<comment type="catalytic activity">
    <reaction evidence="1">
        <text>Endohydrolysis of (1-&gt;4)-beta-D-glucosidic linkages in cellulose, lichenin and cereal beta-D-glucans.</text>
        <dbReference type="EC" id="3.2.1.4"/>
    </reaction>
</comment>
<comment type="similarity">
    <text evidence="2">Belongs to the glycosyl hydrolase 9 (cellulase E) family.</text>
</comment>
<dbReference type="GO" id="GO:0008810">
    <property type="term" value="F:cellulase activity"/>
    <property type="evidence" value="ECO:0007669"/>
    <property type="project" value="UniProtKB-EC"/>
</dbReference>
<dbReference type="EC" id="3.2.1.4" evidence="3"/>
<dbReference type="Gene3D" id="1.50.10.10">
    <property type="match status" value="1"/>
</dbReference>
<reference evidence="10" key="1">
    <citation type="submission" date="2021-06" db="EMBL/GenBank/DDBJ databases">
        <authorList>
            <person name="Kallberg Y."/>
            <person name="Tangrot J."/>
            <person name="Rosling A."/>
        </authorList>
    </citation>
    <scope>NUCLEOTIDE SEQUENCE</scope>
    <source>
        <strain evidence="10">IN212</strain>
    </source>
</reference>
<name>A0A9N9KC97_9GLOM</name>
<dbReference type="Pfam" id="PF00759">
    <property type="entry name" value="Glyco_hydro_9"/>
    <property type="match status" value="1"/>
</dbReference>
<dbReference type="Proteomes" id="UP000789396">
    <property type="component" value="Unassembled WGS sequence"/>
</dbReference>
<gene>
    <name evidence="10" type="ORF">RFULGI_LOCUS19587</name>
</gene>
<dbReference type="GO" id="GO:0030245">
    <property type="term" value="P:cellulose catabolic process"/>
    <property type="evidence" value="ECO:0007669"/>
    <property type="project" value="UniProtKB-KW"/>
</dbReference>
<dbReference type="InterPro" id="IPR001701">
    <property type="entry name" value="Glyco_hydro_9"/>
</dbReference>
<feature type="non-terminal residue" evidence="10">
    <location>
        <position position="59"/>
    </location>
</feature>